<reference evidence="1 2" key="1">
    <citation type="submission" date="2024-11" db="EMBL/GenBank/DDBJ databases">
        <title>A near-complete genome assembly of Cinchona calisaya.</title>
        <authorList>
            <person name="Lian D.C."/>
            <person name="Zhao X.W."/>
            <person name="Wei L."/>
        </authorList>
    </citation>
    <scope>NUCLEOTIDE SEQUENCE [LARGE SCALE GENOMIC DNA]</scope>
    <source>
        <tissue evidence="1">Nenye</tissue>
    </source>
</reference>
<keyword evidence="2" id="KW-1185">Reference proteome</keyword>
<name>A0ABD3AIZ4_9GENT</name>
<evidence type="ECO:0000313" key="1">
    <source>
        <dbReference type="EMBL" id="KAL3531126.1"/>
    </source>
</evidence>
<organism evidence="1 2">
    <name type="scientific">Cinchona calisaya</name>
    <dbReference type="NCBI Taxonomy" id="153742"/>
    <lineage>
        <taxon>Eukaryota</taxon>
        <taxon>Viridiplantae</taxon>
        <taxon>Streptophyta</taxon>
        <taxon>Embryophyta</taxon>
        <taxon>Tracheophyta</taxon>
        <taxon>Spermatophyta</taxon>
        <taxon>Magnoliopsida</taxon>
        <taxon>eudicotyledons</taxon>
        <taxon>Gunneridae</taxon>
        <taxon>Pentapetalae</taxon>
        <taxon>asterids</taxon>
        <taxon>lamiids</taxon>
        <taxon>Gentianales</taxon>
        <taxon>Rubiaceae</taxon>
        <taxon>Cinchonoideae</taxon>
        <taxon>Cinchoneae</taxon>
        <taxon>Cinchona</taxon>
    </lineage>
</organism>
<accession>A0ABD3AIZ4</accession>
<dbReference type="PANTHER" id="PTHR46388:SF3">
    <property type="entry name" value="DUF1618 DOMAIN-CONTAINING PROTEIN"/>
    <property type="match status" value="1"/>
</dbReference>
<dbReference type="PANTHER" id="PTHR46388">
    <property type="entry name" value="NHL REPEAT-CONTAINING PROTEIN 2"/>
    <property type="match status" value="1"/>
</dbReference>
<evidence type="ECO:0000313" key="2">
    <source>
        <dbReference type="Proteomes" id="UP001630127"/>
    </source>
</evidence>
<gene>
    <name evidence="1" type="ORF">ACH5RR_010448</name>
</gene>
<dbReference type="Proteomes" id="UP001630127">
    <property type="component" value="Unassembled WGS sequence"/>
</dbReference>
<sequence length="307" mass="34439">MTSSSREFEAGCSPCWLNGFRGCMGFFEKDRIFLVVTGELVGDVSSSNPLSMFQKVKLLQQRYPSVQVMGFQFRISVDEGGNCLFPSNTNHHWIITFHIGAKIGSSPGFEDGEFENAKLMRPAASFYHAPEDCLYFADSELWKKTEVDNKPDKFHSNSLLFPWHLRKSTRNDLFVINRSFGTLWVMDLASGVIKEVIKGFPNVMEICGQTIMEKLSVMKHIPNDRLQQHIDITYSVDGIPHPGLMSSVAKFKDDVAFSDAGCYQAISCQVLVSLGFLIGCHSLWSEFAHGEALVKIVIAEDIYGARQ</sequence>
<dbReference type="EMBL" id="JBJUIK010000004">
    <property type="protein sequence ID" value="KAL3531126.1"/>
    <property type="molecule type" value="Genomic_DNA"/>
</dbReference>
<protein>
    <submittedName>
        <fullName evidence="1">Uncharacterized protein</fullName>
    </submittedName>
</protein>
<comment type="caution">
    <text evidence="1">The sequence shown here is derived from an EMBL/GenBank/DDBJ whole genome shotgun (WGS) entry which is preliminary data.</text>
</comment>
<dbReference type="AlphaFoldDB" id="A0ABD3AIZ4"/>
<proteinExistence type="predicted"/>